<evidence type="ECO:0000256" key="11">
    <source>
        <dbReference type="ARBA" id="ARBA00022741"/>
    </source>
</evidence>
<evidence type="ECO:0000256" key="12">
    <source>
        <dbReference type="ARBA" id="ARBA00022777"/>
    </source>
</evidence>
<keyword evidence="10" id="KW-0949">S-adenosyl-L-methionine</keyword>
<dbReference type="Pfam" id="PF00989">
    <property type="entry name" value="PAS"/>
    <property type="match status" value="1"/>
</dbReference>
<evidence type="ECO:0000256" key="13">
    <source>
        <dbReference type="ARBA" id="ARBA00022840"/>
    </source>
</evidence>
<keyword evidence="23" id="KW-1185">Reference proteome</keyword>
<dbReference type="PANTHER" id="PTHR24422">
    <property type="entry name" value="CHEMOTAXIS PROTEIN METHYLTRANSFERASE"/>
    <property type="match status" value="1"/>
</dbReference>
<dbReference type="SUPFAM" id="SSF53335">
    <property type="entry name" value="S-adenosyl-L-methionine-dependent methyltransferases"/>
    <property type="match status" value="1"/>
</dbReference>
<dbReference type="Pfam" id="PF01339">
    <property type="entry name" value="CheB_methylest"/>
    <property type="match status" value="1"/>
</dbReference>
<evidence type="ECO:0000256" key="9">
    <source>
        <dbReference type="ARBA" id="ARBA00022679"/>
    </source>
</evidence>
<comment type="caution">
    <text evidence="22">The sequence shown here is derived from an EMBL/GenBank/DDBJ whole genome shotgun (WGS) entry which is preliminary data.</text>
</comment>
<dbReference type="InterPro" id="IPR036890">
    <property type="entry name" value="HATPase_C_sf"/>
</dbReference>
<dbReference type="GO" id="GO:0008168">
    <property type="term" value="F:methyltransferase activity"/>
    <property type="evidence" value="ECO:0007669"/>
    <property type="project" value="UniProtKB-KW"/>
</dbReference>
<keyword evidence="5 22" id="KW-0489">Methyltransferase</keyword>
<dbReference type="PROSITE" id="PS50123">
    <property type="entry name" value="CHER"/>
    <property type="match status" value="1"/>
</dbReference>
<dbReference type="SMART" id="SM00911">
    <property type="entry name" value="HWE_HK"/>
    <property type="match status" value="1"/>
</dbReference>
<feature type="domain" description="PAS" evidence="18">
    <location>
        <begin position="850"/>
        <end position="895"/>
    </location>
</feature>
<dbReference type="EMBL" id="JBDIMF010000002">
    <property type="protein sequence ID" value="MEN2786278.1"/>
    <property type="molecule type" value="Genomic_DNA"/>
</dbReference>
<evidence type="ECO:0000256" key="7">
    <source>
        <dbReference type="ARBA" id="ARBA00022630"/>
    </source>
</evidence>
<feature type="active site" evidence="16">
    <location>
        <position position="67"/>
    </location>
</feature>
<evidence type="ECO:0000256" key="14">
    <source>
        <dbReference type="ARBA" id="ARBA00022991"/>
    </source>
</evidence>
<evidence type="ECO:0000256" key="6">
    <source>
        <dbReference type="ARBA" id="ARBA00022606"/>
    </source>
</evidence>
<dbReference type="Pfam" id="PF07536">
    <property type="entry name" value="HWE_HK"/>
    <property type="match status" value="1"/>
</dbReference>
<keyword evidence="3" id="KW-0600">Photoreceptor protein</keyword>
<keyword evidence="16" id="KW-0378">Hydrolase</keyword>
<dbReference type="Proteomes" id="UP001404104">
    <property type="component" value="Unassembled WGS sequence"/>
</dbReference>
<evidence type="ECO:0000256" key="2">
    <source>
        <dbReference type="ARBA" id="ARBA00001541"/>
    </source>
</evidence>
<evidence type="ECO:0000256" key="5">
    <source>
        <dbReference type="ARBA" id="ARBA00022603"/>
    </source>
</evidence>
<protein>
    <submittedName>
        <fullName evidence="22">CheR family methyltransferase</fullName>
    </submittedName>
</protein>
<dbReference type="CDD" id="cd00130">
    <property type="entry name" value="PAS"/>
    <property type="match status" value="1"/>
</dbReference>
<feature type="active site" evidence="16">
    <location>
        <position position="40"/>
    </location>
</feature>
<evidence type="ECO:0000259" key="21">
    <source>
        <dbReference type="PROSITE" id="PS50123"/>
    </source>
</evidence>
<dbReference type="PROSITE" id="PS50112">
    <property type="entry name" value="PAS"/>
    <property type="match status" value="1"/>
</dbReference>
<keyword evidence="11" id="KW-0547">Nucleotide-binding</keyword>
<dbReference type="SUPFAM" id="SSF52738">
    <property type="entry name" value="Methylesterase CheB, C-terminal domain"/>
    <property type="match status" value="1"/>
</dbReference>
<dbReference type="Gene3D" id="1.10.155.10">
    <property type="entry name" value="Chemotaxis receptor methyltransferase CheR, N-terminal domain"/>
    <property type="match status" value="1"/>
</dbReference>
<dbReference type="Gene3D" id="3.30.565.10">
    <property type="entry name" value="Histidine kinase-like ATPase, C-terminal domain"/>
    <property type="match status" value="1"/>
</dbReference>
<keyword evidence="7" id="KW-0285">Flavoprotein</keyword>
<feature type="active site" evidence="16">
    <location>
        <position position="159"/>
    </location>
</feature>
<keyword evidence="17" id="KW-0175">Coiled coil</keyword>
<dbReference type="InterPro" id="IPR011102">
    <property type="entry name" value="Sig_transdc_His_kinase_HWE"/>
</dbReference>
<dbReference type="InterPro" id="IPR035965">
    <property type="entry name" value="PAS-like_dom_sf"/>
</dbReference>
<dbReference type="RefSeq" id="WP_345864075.1">
    <property type="nucleotide sequence ID" value="NZ_JBDIMF010000002.1"/>
</dbReference>
<dbReference type="InterPro" id="IPR036804">
    <property type="entry name" value="CheR_N_sf"/>
</dbReference>
<keyword evidence="8" id="KW-0288">FMN</keyword>
<dbReference type="Pfam" id="PF01739">
    <property type="entry name" value="CheR"/>
    <property type="match status" value="1"/>
</dbReference>
<dbReference type="InterPro" id="IPR000700">
    <property type="entry name" value="PAS-assoc_C"/>
</dbReference>
<dbReference type="InterPro" id="IPR000014">
    <property type="entry name" value="PAS"/>
</dbReference>
<keyword evidence="4" id="KW-0597">Phosphoprotein</keyword>
<dbReference type="InterPro" id="IPR000673">
    <property type="entry name" value="Sig_transdc_resp-reg_Me-estase"/>
</dbReference>
<dbReference type="InterPro" id="IPR035909">
    <property type="entry name" value="CheB_C"/>
</dbReference>
<dbReference type="SMART" id="SM00086">
    <property type="entry name" value="PAC"/>
    <property type="match status" value="2"/>
</dbReference>
<evidence type="ECO:0000256" key="3">
    <source>
        <dbReference type="ARBA" id="ARBA00022543"/>
    </source>
</evidence>
<dbReference type="CDD" id="cd16434">
    <property type="entry name" value="CheB-CheR_fusion"/>
    <property type="match status" value="1"/>
</dbReference>
<accession>A0ABU9XSQ5</accession>
<dbReference type="Gene3D" id="3.40.50.180">
    <property type="entry name" value="Methylesterase CheB, C-terminal domain"/>
    <property type="match status" value="1"/>
</dbReference>
<dbReference type="Pfam" id="PF13596">
    <property type="entry name" value="PAS_10"/>
    <property type="match status" value="1"/>
</dbReference>
<organism evidence="22 23">
    <name type="scientific">Sphingomonas qilianensis</name>
    <dbReference type="NCBI Taxonomy" id="1736690"/>
    <lineage>
        <taxon>Bacteria</taxon>
        <taxon>Pseudomonadati</taxon>
        <taxon>Pseudomonadota</taxon>
        <taxon>Alphaproteobacteria</taxon>
        <taxon>Sphingomonadales</taxon>
        <taxon>Sphingomonadaceae</taxon>
        <taxon>Sphingomonas</taxon>
    </lineage>
</organism>
<dbReference type="Gene3D" id="3.30.450.20">
    <property type="entry name" value="PAS domain"/>
    <property type="match status" value="2"/>
</dbReference>
<evidence type="ECO:0000313" key="23">
    <source>
        <dbReference type="Proteomes" id="UP001404104"/>
    </source>
</evidence>
<feature type="domain" description="CheB-type methylesterase" evidence="20">
    <location>
        <begin position="34"/>
        <end position="218"/>
    </location>
</feature>
<evidence type="ECO:0000256" key="17">
    <source>
        <dbReference type="SAM" id="Coils"/>
    </source>
</evidence>
<dbReference type="InterPro" id="IPR000780">
    <property type="entry name" value="CheR_MeTrfase"/>
</dbReference>
<keyword evidence="12" id="KW-0418">Kinase</keyword>
<keyword evidence="15" id="KW-0675">Receptor</keyword>
<dbReference type="SUPFAM" id="SSF47757">
    <property type="entry name" value="Chemotaxis receptor methyltransferase CheR, N-terminal domain"/>
    <property type="match status" value="1"/>
</dbReference>
<dbReference type="InterPro" id="IPR022641">
    <property type="entry name" value="CheR_N"/>
</dbReference>
<evidence type="ECO:0000256" key="16">
    <source>
        <dbReference type="PROSITE-ProRule" id="PRU00050"/>
    </source>
</evidence>
<dbReference type="InterPro" id="IPR001610">
    <property type="entry name" value="PAC"/>
</dbReference>
<evidence type="ECO:0000256" key="1">
    <source>
        <dbReference type="ARBA" id="ARBA00000085"/>
    </source>
</evidence>
<dbReference type="PROSITE" id="PS50122">
    <property type="entry name" value="CHEB"/>
    <property type="match status" value="1"/>
</dbReference>
<dbReference type="SMART" id="SM00091">
    <property type="entry name" value="PAS"/>
    <property type="match status" value="3"/>
</dbReference>
<proteinExistence type="predicted"/>
<feature type="coiled-coil region" evidence="17">
    <location>
        <begin position="659"/>
        <end position="725"/>
    </location>
</feature>
<evidence type="ECO:0000259" key="18">
    <source>
        <dbReference type="PROSITE" id="PS50112"/>
    </source>
</evidence>
<keyword evidence="6" id="KW-0716">Sensory transduction</keyword>
<comment type="catalytic activity">
    <reaction evidence="2">
        <text>L-glutamyl-[protein] + S-adenosyl-L-methionine = [protein]-L-glutamate 5-O-methyl ester + S-adenosyl-L-homocysteine</text>
        <dbReference type="Rhea" id="RHEA:24452"/>
        <dbReference type="Rhea" id="RHEA-COMP:10208"/>
        <dbReference type="Rhea" id="RHEA-COMP:10311"/>
        <dbReference type="ChEBI" id="CHEBI:29973"/>
        <dbReference type="ChEBI" id="CHEBI:57856"/>
        <dbReference type="ChEBI" id="CHEBI:59789"/>
        <dbReference type="ChEBI" id="CHEBI:82795"/>
        <dbReference type="EC" id="2.1.1.80"/>
    </reaction>
</comment>
<dbReference type="SMART" id="SM00138">
    <property type="entry name" value="MeTrc"/>
    <property type="match status" value="1"/>
</dbReference>
<dbReference type="InterPro" id="IPR050903">
    <property type="entry name" value="Bact_Chemotaxis_MeTrfase"/>
</dbReference>
<dbReference type="PROSITE" id="PS50113">
    <property type="entry name" value="PAC"/>
    <property type="match status" value="2"/>
</dbReference>
<feature type="domain" description="PAC" evidence="19">
    <location>
        <begin position="923"/>
        <end position="975"/>
    </location>
</feature>
<feature type="domain" description="PAC" evidence="19">
    <location>
        <begin position="802"/>
        <end position="853"/>
    </location>
</feature>
<dbReference type="GO" id="GO:0032259">
    <property type="term" value="P:methylation"/>
    <property type="evidence" value="ECO:0007669"/>
    <property type="project" value="UniProtKB-KW"/>
</dbReference>
<feature type="domain" description="CheR-type methyltransferase" evidence="21">
    <location>
        <begin position="241"/>
        <end position="501"/>
    </location>
</feature>
<comment type="catalytic activity">
    <reaction evidence="1">
        <text>ATP + protein L-histidine = ADP + protein N-phospho-L-histidine.</text>
        <dbReference type="EC" id="2.7.13.3"/>
    </reaction>
</comment>
<name>A0ABU9XSQ5_9SPHN</name>
<dbReference type="InterPro" id="IPR029063">
    <property type="entry name" value="SAM-dependent_MTases_sf"/>
</dbReference>
<evidence type="ECO:0000313" key="22">
    <source>
        <dbReference type="EMBL" id="MEN2786278.1"/>
    </source>
</evidence>
<evidence type="ECO:0000256" key="15">
    <source>
        <dbReference type="ARBA" id="ARBA00023170"/>
    </source>
</evidence>
<sequence length="1181" mass="129246">MNEQSESPEAATGTETFTADALEDRTSNVGQHLIVGIGASAGGLAAFQSFLTAMPPDTGMGFVLIQHLDPDYDSALAEILSEFTAMPVQRAIDGTRVAPNTVSVIPPNAVIKIEAGILRVGQPETPTARRSSVDTFLLSLAEDQGENAVAIILSGFGSDGTAGIAAVKEAGGLTLSEAEFDHQAKRGMPQNATAGGFVDNVLQASEMPAALVDYQRIKRRLADPTTPDEPTPELAERLTTICAVLHSRLGRDFGQYKTSTLMRRVRRRMQVLRIDDADLYIEQLRNSPDEPELLFREILISVTRFFRDAAIFRTLADAVLTNLVAAGAIDAPIRVWVAGCATGEEAYSLAILFKEAFLKTECPRRVTIFATDIDDRAVDFARAGLYGDAIEADVDAERLERHFVKEGSRYRIAKHIREMCVFSAHDLVKDPPFSKLDLISCRNLLIYFEPGLQQRVMATFHYGLKVDGILLLGPSETVPTSARQFAAIDKRSRIYRRLQGAGLPQPQLTTRTTRARALPEATAAEISDDQAAKLMAQFTPAFVVVDAKQDIQRFSGAIAKFLEPVSGNASLNLFRLLHPELRTLARSLLRQATEQNRRMEEQASFTVAGRHEIANLIVEPINQPAGTRSMLIAFQEIKRQPVAQPEPPSGDMPVSHAELLATQDRLQTVTEELETANEELQSSNEEFQSVNEELHSTVEELETSKEELQSINEELHTVNAELNNRAESLVRSNSDLINLFASTSVATLFLDNDLNIRRFTPSVADIFNVRDGDEGRPITDFSSLLAGDPLTRDATMVLRDLSSIEREVDSADGRSTYLLRMRPYRDLNNVIDGVSITLVDISERKRLDRDRAHLAAIVASSEDGIVSHDLDGLITSWNAGAEKIYGYKAAEVMGQPMSTLLADEQVNVWPANLARLRQGEVIANLDVSRVTKDHRQIHVALTISPIRDEKGAIVGASAVARDIAERKAAEERALLLMAELDHRVKNILAVVSSVVTQALRAGGPPDEVSAEIEGRIMAIARAHNLLTDQGGIDGSLGEMVSMEVKPFDQGREIRIAGPDVVLTSRSSLSLALVIHELATNAAKYGGLSVENGRLDVIWQVTGSDDERQLEIDWVESGGPPVSRPTRRGFGTKLIEVSLIRGLGAKVNREFLVAGVRCRIAIPLKDDVGTVRSINPPRGVQR</sequence>
<dbReference type="InterPro" id="IPR022642">
    <property type="entry name" value="CheR_C"/>
</dbReference>
<dbReference type="PANTHER" id="PTHR24422:SF27">
    <property type="entry name" value="PROTEIN-GLUTAMATE O-METHYLTRANSFERASE"/>
    <property type="match status" value="1"/>
</dbReference>
<dbReference type="SUPFAM" id="SSF55785">
    <property type="entry name" value="PYP-like sensor domain (PAS domain)"/>
    <property type="match status" value="1"/>
</dbReference>
<dbReference type="Gene3D" id="3.40.50.150">
    <property type="entry name" value="Vaccinia Virus protein VP39"/>
    <property type="match status" value="1"/>
</dbReference>
<keyword evidence="14" id="KW-0157">Chromophore</keyword>
<keyword evidence="16" id="KW-0145">Chemotaxis</keyword>
<reference evidence="22 23" key="1">
    <citation type="submission" date="2024-05" db="EMBL/GenBank/DDBJ databases">
        <authorList>
            <person name="Liu Q."/>
            <person name="Xin Y.-H."/>
        </authorList>
    </citation>
    <scope>NUCLEOTIDE SEQUENCE [LARGE SCALE GENOMIC DNA]</scope>
    <source>
        <strain evidence="22 23">CGMCC 1.15349</strain>
    </source>
</reference>
<dbReference type="PRINTS" id="PR00996">
    <property type="entry name" value="CHERMTFRASE"/>
</dbReference>
<evidence type="ECO:0000256" key="10">
    <source>
        <dbReference type="ARBA" id="ARBA00022691"/>
    </source>
</evidence>
<gene>
    <name evidence="22" type="ORF">ABC969_07585</name>
</gene>
<evidence type="ECO:0000259" key="19">
    <source>
        <dbReference type="PROSITE" id="PS50113"/>
    </source>
</evidence>
<dbReference type="Pfam" id="PF03705">
    <property type="entry name" value="CheR_N"/>
    <property type="match status" value="1"/>
</dbReference>
<keyword evidence="9" id="KW-0808">Transferase</keyword>
<dbReference type="NCBIfam" id="TIGR00229">
    <property type="entry name" value="sensory_box"/>
    <property type="match status" value="1"/>
</dbReference>
<evidence type="ECO:0000256" key="4">
    <source>
        <dbReference type="ARBA" id="ARBA00022553"/>
    </source>
</evidence>
<keyword evidence="13" id="KW-0067">ATP-binding</keyword>
<dbReference type="InterPro" id="IPR013767">
    <property type="entry name" value="PAS_fold"/>
</dbReference>
<evidence type="ECO:0000256" key="8">
    <source>
        <dbReference type="ARBA" id="ARBA00022643"/>
    </source>
</evidence>
<evidence type="ECO:0000259" key="20">
    <source>
        <dbReference type="PROSITE" id="PS50122"/>
    </source>
</evidence>